<reference evidence="1 2" key="1">
    <citation type="journal article" date="2022" name="Hortic Res">
        <title>A haplotype resolved chromosomal level avocado genome allows analysis of novel avocado genes.</title>
        <authorList>
            <person name="Nath O."/>
            <person name="Fletcher S.J."/>
            <person name="Hayward A."/>
            <person name="Shaw L.M."/>
            <person name="Masouleh A.K."/>
            <person name="Furtado A."/>
            <person name="Henry R.J."/>
            <person name="Mitter N."/>
        </authorList>
    </citation>
    <scope>NUCLEOTIDE SEQUENCE [LARGE SCALE GENOMIC DNA]</scope>
    <source>
        <strain evidence="2">cv. Hass</strain>
    </source>
</reference>
<organism evidence="1 2">
    <name type="scientific">Persea americana</name>
    <name type="common">Avocado</name>
    <dbReference type="NCBI Taxonomy" id="3435"/>
    <lineage>
        <taxon>Eukaryota</taxon>
        <taxon>Viridiplantae</taxon>
        <taxon>Streptophyta</taxon>
        <taxon>Embryophyta</taxon>
        <taxon>Tracheophyta</taxon>
        <taxon>Spermatophyta</taxon>
        <taxon>Magnoliopsida</taxon>
        <taxon>Magnoliidae</taxon>
        <taxon>Laurales</taxon>
        <taxon>Lauraceae</taxon>
        <taxon>Persea</taxon>
    </lineage>
</organism>
<protein>
    <submittedName>
        <fullName evidence="1">Uncharacterized protein</fullName>
    </submittedName>
</protein>
<dbReference type="EMBL" id="CM056817">
    <property type="protein sequence ID" value="KAJ8620620.1"/>
    <property type="molecule type" value="Genomic_DNA"/>
</dbReference>
<evidence type="ECO:0000313" key="1">
    <source>
        <dbReference type="EMBL" id="KAJ8620620.1"/>
    </source>
</evidence>
<comment type="caution">
    <text evidence="1">The sequence shown here is derived from an EMBL/GenBank/DDBJ whole genome shotgun (WGS) entry which is preliminary data.</text>
</comment>
<proteinExistence type="predicted"/>
<keyword evidence="2" id="KW-1185">Reference proteome</keyword>
<sequence>MMEETGNDASRMTGDDGGNRAGEEDNHRTRQAFPFFFVEEEKKRGRVRSKLSRRGWPEMMEKTRNEKMNWEQWSIERGFFPSSTRDLEGLRARASDGFGGISPFCTILCT</sequence>
<gene>
    <name evidence="1" type="ORF">MRB53_029149</name>
</gene>
<evidence type="ECO:0000313" key="2">
    <source>
        <dbReference type="Proteomes" id="UP001234297"/>
    </source>
</evidence>
<name>A0ACC2KI27_PERAE</name>
<accession>A0ACC2KI27</accession>
<dbReference type="Proteomes" id="UP001234297">
    <property type="component" value="Chromosome 9"/>
</dbReference>